<name>S9U0P1_9TRYP</name>
<evidence type="ECO:0000256" key="5">
    <source>
        <dbReference type="ARBA" id="ARBA00022679"/>
    </source>
</evidence>
<dbReference type="GO" id="GO:0016558">
    <property type="term" value="P:protein import into peroxisome matrix"/>
    <property type="evidence" value="ECO:0007669"/>
    <property type="project" value="InterPro"/>
</dbReference>
<dbReference type="Pfam" id="PF04757">
    <property type="entry name" value="Pex2_Pex12"/>
    <property type="match status" value="1"/>
</dbReference>
<evidence type="ECO:0000256" key="16">
    <source>
        <dbReference type="ARBA" id="ARBA00034438"/>
    </source>
</evidence>
<organism evidence="20 21">
    <name type="scientific">Strigomonas culicis</name>
    <dbReference type="NCBI Taxonomy" id="28005"/>
    <lineage>
        <taxon>Eukaryota</taxon>
        <taxon>Discoba</taxon>
        <taxon>Euglenozoa</taxon>
        <taxon>Kinetoplastea</taxon>
        <taxon>Metakinetoplastina</taxon>
        <taxon>Trypanosomatida</taxon>
        <taxon>Trypanosomatidae</taxon>
        <taxon>Strigomonadinae</taxon>
        <taxon>Strigomonas</taxon>
    </lineage>
</organism>
<evidence type="ECO:0000256" key="13">
    <source>
        <dbReference type="ARBA" id="ARBA00023136"/>
    </source>
</evidence>
<evidence type="ECO:0000313" key="20">
    <source>
        <dbReference type="EMBL" id="EPY24332.1"/>
    </source>
</evidence>
<evidence type="ECO:0000256" key="7">
    <source>
        <dbReference type="ARBA" id="ARBA00022723"/>
    </source>
</evidence>
<proteinExistence type="inferred from homology"/>
<gene>
    <name evidence="20" type="ORF">STCU_07233</name>
</gene>
<evidence type="ECO:0000256" key="10">
    <source>
        <dbReference type="ARBA" id="ARBA00022833"/>
    </source>
</evidence>
<evidence type="ECO:0000256" key="18">
    <source>
        <dbReference type="PROSITE-ProRule" id="PRU00175"/>
    </source>
</evidence>
<evidence type="ECO:0000256" key="4">
    <source>
        <dbReference type="ARBA" id="ARBA00022448"/>
    </source>
</evidence>
<dbReference type="PROSITE" id="PS00518">
    <property type="entry name" value="ZF_RING_1"/>
    <property type="match status" value="1"/>
</dbReference>
<dbReference type="PANTHER" id="PTHR48178">
    <property type="entry name" value="PEROXISOME BIOGENESIS FACTOR 2"/>
    <property type="match status" value="1"/>
</dbReference>
<dbReference type="InterPro" id="IPR001841">
    <property type="entry name" value="Znf_RING"/>
</dbReference>
<dbReference type="InterPro" id="IPR017907">
    <property type="entry name" value="Znf_RING_CS"/>
</dbReference>
<feature type="domain" description="RING-type" evidence="19">
    <location>
        <begin position="277"/>
        <end position="319"/>
    </location>
</feature>
<evidence type="ECO:0000256" key="8">
    <source>
        <dbReference type="ARBA" id="ARBA00022771"/>
    </source>
</evidence>
<evidence type="ECO:0000256" key="17">
    <source>
        <dbReference type="ARBA" id="ARBA00034523"/>
    </source>
</evidence>
<dbReference type="PROSITE" id="PS50089">
    <property type="entry name" value="ZF_RING_2"/>
    <property type="match status" value="1"/>
</dbReference>
<keyword evidence="11" id="KW-0653">Protein transport</keyword>
<keyword evidence="21" id="KW-1185">Reference proteome</keyword>
<dbReference type="GO" id="GO:0005778">
    <property type="term" value="C:peroxisomal membrane"/>
    <property type="evidence" value="ECO:0007669"/>
    <property type="project" value="UniProtKB-SubCell"/>
</dbReference>
<dbReference type="SUPFAM" id="SSF57850">
    <property type="entry name" value="RING/U-box"/>
    <property type="match status" value="1"/>
</dbReference>
<evidence type="ECO:0000256" key="15">
    <source>
        <dbReference type="ARBA" id="ARBA00032511"/>
    </source>
</evidence>
<dbReference type="AlphaFoldDB" id="S9U0P1"/>
<dbReference type="PANTHER" id="PTHR48178:SF1">
    <property type="entry name" value="PEROXISOME BIOGENESIS FACTOR 2"/>
    <property type="match status" value="1"/>
</dbReference>
<keyword evidence="10" id="KW-0862">Zinc</keyword>
<keyword evidence="13" id="KW-0472">Membrane</keyword>
<evidence type="ECO:0000256" key="3">
    <source>
        <dbReference type="ARBA" id="ARBA00008704"/>
    </source>
</evidence>
<dbReference type="GO" id="GO:0008270">
    <property type="term" value="F:zinc ion binding"/>
    <property type="evidence" value="ECO:0007669"/>
    <property type="project" value="UniProtKB-KW"/>
</dbReference>
<comment type="catalytic activity">
    <reaction evidence="16">
        <text>[E2 ubiquitin-conjugating enzyme]-S-ubiquitinyl-L-cysteine + [acceptor protein]-L-cysteine = [E2 ubiquitin-conjugating enzyme]-L-cysteine + [acceptor protein]-S-ubiquitinyl-L-cysteine.</text>
        <dbReference type="EC" id="2.3.2.36"/>
    </reaction>
</comment>
<evidence type="ECO:0000256" key="2">
    <source>
        <dbReference type="ARBA" id="ARBA00004906"/>
    </source>
</evidence>
<dbReference type="InterPro" id="IPR006845">
    <property type="entry name" value="Pex_N"/>
</dbReference>
<sequence>MSWVRDASEAEYILDSVSKQQQVIPTSHAFSKFPNNEVLRVFQLDALTTQEEIVDILRSSLLEIFNVAPLQAIGSKYQEELFLSLDLLLYRLTTWRQGQSIGDRLQNLVLRDEGKAQEMDMQSVTSLVPNLAPRRSVLLVHLVFSVLLPYAIRKLRRQGLEEGWDREEDQTWRYYTMQSLRCLTAVWSALSLLNILHFLATGHYRTMTERLLSLKPVYGSQSMRRFTNLFYLNQHMWWKTWASLFATLRIGKYLSRALHTVMSVSSADSSSISDTICCACRSVPTLPQKSNCGHSYCYYCIKSRLADSEATGSFRCCRCGVAVHACFPA</sequence>
<keyword evidence="7" id="KW-0479">Metal-binding</keyword>
<comment type="subcellular location">
    <subcellularLocation>
        <location evidence="1">Peroxisome membrane</location>
        <topology evidence="1">Multi-pass membrane protein</topology>
    </subcellularLocation>
</comment>
<evidence type="ECO:0000256" key="12">
    <source>
        <dbReference type="ARBA" id="ARBA00022989"/>
    </source>
</evidence>
<dbReference type="EMBL" id="ATMH01007233">
    <property type="protein sequence ID" value="EPY24332.1"/>
    <property type="molecule type" value="Genomic_DNA"/>
</dbReference>
<keyword evidence="6" id="KW-0812">Transmembrane</keyword>
<keyword evidence="12" id="KW-1133">Transmembrane helix</keyword>
<dbReference type="EC" id="2.3.2.36" evidence="17"/>
<comment type="similarity">
    <text evidence="3">Belongs to the pex2/pex10/pex12 family.</text>
</comment>
<evidence type="ECO:0000256" key="9">
    <source>
        <dbReference type="ARBA" id="ARBA00022786"/>
    </source>
</evidence>
<comment type="caution">
    <text evidence="20">The sequence shown here is derived from an EMBL/GenBank/DDBJ whole genome shotgun (WGS) entry which is preliminary data.</text>
</comment>
<keyword evidence="8 18" id="KW-0863">Zinc-finger</keyword>
<evidence type="ECO:0000256" key="1">
    <source>
        <dbReference type="ARBA" id="ARBA00004585"/>
    </source>
</evidence>
<evidence type="ECO:0000256" key="6">
    <source>
        <dbReference type="ARBA" id="ARBA00022692"/>
    </source>
</evidence>
<dbReference type="OrthoDB" id="1701437at2759"/>
<evidence type="ECO:0000259" key="19">
    <source>
        <dbReference type="PROSITE" id="PS50089"/>
    </source>
</evidence>
<dbReference type="GO" id="GO:0061630">
    <property type="term" value="F:ubiquitin protein ligase activity"/>
    <property type="evidence" value="ECO:0007669"/>
    <property type="project" value="UniProtKB-EC"/>
</dbReference>
<evidence type="ECO:0000256" key="11">
    <source>
        <dbReference type="ARBA" id="ARBA00022927"/>
    </source>
</evidence>
<keyword evidence="4" id="KW-0813">Transport</keyword>
<protein>
    <recommendedName>
        <fullName evidence="17">RING-type E3 ubiquitin transferase (cysteine targeting)</fullName>
        <ecNumber evidence="17">2.3.2.36</ecNumber>
    </recommendedName>
    <alternativeName>
        <fullName evidence="15">Peroxin-2</fullName>
    </alternativeName>
</protein>
<comment type="pathway">
    <text evidence="2">Protein modification; protein ubiquitination.</text>
</comment>
<dbReference type="InterPro" id="IPR025654">
    <property type="entry name" value="PEX2/10"/>
</dbReference>
<dbReference type="Proteomes" id="UP000015354">
    <property type="component" value="Unassembled WGS sequence"/>
</dbReference>
<accession>S9U0P1</accession>
<reference evidence="20 21" key="1">
    <citation type="journal article" date="2013" name="PLoS ONE">
        <title>Predicting the Proteins of Angomonas deanei, Strigomonas culicis and Their Respective Endosymbionts Reveals New Aspects of the Trypanosomatidae Family.</title>
        <authorList>
            <person name="Motta M.C."/>
            <person name="Martins A.C."/>
            <person name="de Souza S.S."/>
            <person name="Catta-Preta C.M."/>
            <person name="Silva R."/>
            <person name="Klein C.C."/>
            <person name="de Almeida L.G."/>
            <person name="de Lima Cunha O."/>
            <person name="Ciapina L.P."/>
            <person name="Brocchi M."/>
            <person name="Colabardini A.C."/>
            <person name="de Araujo Lima B."/>
            <person name="Machado C.R."/>
            <person name="de Almeida Soares C.M."/>
            <person name="Probst C.M."/>
            <person name="de Menezes C.B."/>
            <person name="Thompson C.E."/>
            <person name="Bartholomeu D.C."/>
            <person name="Gradia D.F."/>
            <person name="Pavoni D.P."/>
            <person name="Grisard E.C."/>
            <person name="Fantinatti-Garboggini F."/>
            <person name="Marchini F.K."/>
            <person name="Rodrigues-Luiz G.F."/>
            <person name="Wagner G."/>
            <person name="Goldman G.H."/>
            <person name="Fietto J.L."/>
            <person name="Elias M.C."/>
            <person name="Goldman M.H."/>
            <person name="Sagot M.F."/>
            <person name="Pereira M."/>
            <person name="Stoco P.H."/>
            <person name="de Mendonca-Neto R.P."/>
            <person name="Teixeira S.M."/>
            <person name="Maciel T.E."/>
            <person name="de Oliveira Mendes T.A."/>
            <person name="Urmenyi T.P."/>
            <person name="de Souza W."/>
            <person name="Schenkman S."/>
            <person name="de Vasconcelos A.T."/>
        </authorList>
    </citation>
    <scope>NUCLEOTIDE SEQUENCE [LARGE SCALE GENOMIC DNA]</scope>
</reference>
<evidence type="ECO:0000313" key="21">
    <source>
        <dbReference type="Proteomes" id="UP000015354"/>
    </source>
</evidence>
<evidence type="ECO:0000256" key="14">
    <source>
        <dbReference type="ARBA" id="ARBA00023140"/>
    </source>
</evidence>
<keyword evidence="5" id="KW-0808">Transferase</keyword>
<keyword evidence="14" id="KW-0576">Peroxisome</keyword>
<keyword evidence="9" id="KW-0833">Ubl conjugation pathway</keyword>